<dbReference type="Proteomes" id="UP000003299">
    <property type="component" value="Unassembled WGS sequence"/>
</dbReference>
<reference evidence="1 2" key="1">
    <citation type="journal article" date="2011" name="BMC Genomics">
        <title>Comparative genomics reveals diversity among xanthomonads infecting tomato and pepper.</title>
        <authorList>
            <person name="Potnis N."/>
            <person name="Krasileva K."/>
            <person name="Chow V."/>
            <person name="Almeida N.F."/>
            <person name="Patil P.B."/>
            <person name="Ryan R.P."/>
            <person name="Sharlach M."/>
            <person name="Behlau F."/>
            <person name="Dow J.M."/>
            <person name="Momol M.T."/>
            <person name="White F.F."/>
            <person name="Preston J.F."/>
            <person name="Vinatzer B.A."/>
            <person name="Koebnik R."/>
            <person name="Setubal J.C."/>
            <person name="Norman D.J."/>
            <person name="Staskawicz B.J."/>
            <person name="Jones J.B."/>
        </authorList>
    </citation>
    <scope>NUCLEOTIDE SEQUENCE [LARGE SCALE GENOMIC DNA]</scope>
    <source>
        <strain evidence="1 2">ATCC 35937</strain>
    </source>
</reference>
<proteinExistence type="predicted"/>
<dbReference type="InterPro" id="IPR047679">
    <property type="entry name" value="BREX_BrxC"/>
</dbReference>
<dbReference type="SUPFAM" id="SSF52540">
    <property type="entry name" value="P-loop containing nucleoside triphosphate hydrolases"/>
    <property type="match status" value="1"/>
</dbReference>
<gene>
    <name evidence="1" type="ORF">XVE_4193</name>
</gene>
<evidence type="ECO:0008006" key="3">
    <source>
        <dbReference type="Google" id="ProtNLM"/>
    </source>
</evidence>
<accession>F0BIT7</accession>
<protein>
    <recommendedName>
        <fullName evidence="3">BREX system P-loop protein BrxC</fullName>
    </recommendedName>
</protein>
<comment type="caution">
    <text evidence="1">The sequence shown here is derived from an EMBL/GenBank/DDBJ whole genome shotgun (WGS) entry which is preliminary data.</text>
</comment>
<dbReference type="InterPro" id="IPR027417">
    <property type="entry name" value="P-loop_NTPase"/>
</dbReference>
<dbReference type="NCBIfam" id="NF033441">
    <property type="entry name" value="BREX_BrxC"/>
    <property type="match status" value="1"/>
</dbReference>
<organism evidence="1 2">
    <name type="scientific">Xanthomonas vesicatoria ATCC 35937</name>
    <dbReference type="NCBI Taxonomy" id="925775"/>
    <lineage>
        <taxon>Bacteria</taxon>
        <taxon>Pseudomonadati</taxon>
        <taxon>Pseudomonadota</taxon>
        <taxon>Gammaproteobacteria</taxon>
        <taxon>Lysobacterales</taxon>
        <taxon>Lysobacteraceae</taxon>
        <taxon>Xanthomonas</taxon>
    </lineage>
</organism>
<dbReference type="AlphaFoldDB" id="F0BIT7"/>
<dbReference type="EMBL" id="AEQV01000196">
    <property type="protein sequence ID" value="EGD07603.1"/>
    <property type="molecule type" value="Genomic_DNA"/>
</dbReference>
<sequence length="1152" mass="127552">MNKGKQMLNRDIYQKDPSTRKLVNEGVASVNDEKTNQALSVLRYELETFVCDGQYEKGLEHILDVYLKNIEQAEQPAVWVSGFYGSGKSHLVKMLRALWVDSAFDDNATARGIANLPQGVSDQFKELSTQAKRHGGLHAASGTLGSSSRDKSVRMALLGILFKSVGLPEQYPVARFVMWLQHEGIYDAVRGHVEKSGFDWNEELDNFYVAEGLHEALVKAKPNLFTSPASCVETLNNLYPYVQDVSSGDMLKAIRQALTRDGKFPLTLVVLDEVQQYIGEDSQRSIDVQEVVEACCKNIGAKMLFIGTGQTAVTGTSNLKKLEGRFTVRVELSDADVDAVIRQVILAKKPEAKAPVEKVMQTNLGEISRHLAGTTIGHRADDIQFFPQDYPILPVRRRFWENTLRVLDQTGTDSQLRNQLSMIHKVIQTNVDAPVGSVVPADYLYFDAADKLLQSRILPRKVHEKTMVWVKGTDDQRLMGRACGLVFLINKLASSNNEIGIRATVDTLADLLVEDLTQGSSALRSKLPSVLDKCELLMTVGDEYRIQTEESAAWNDEFLSQRNSLANEAHRVDAERDDRIRRRFGEMVRKLSLTQGTSKVTRDIFPVFDAQLPGDAAEKVCVWVRDGWSIDENSVRADARQAGNQSPTVFVFIPKRSADDLRHYLIDFKAASATLDKRGVPNTAEGTEARSAMETTKQTAEGKIRELLQEAFSGARVFQGGGNEILGTDLQDMTLEAATNALQRLYPQFNIADHAGWPKVYEKAQKGAPDALKSVGDDGEPAKNPVCKAILAFIAGGKKGIDIRKNFEGATYGWPGDAVDGGLQVLLVAGLIRAQDEKGQTIDPKDLERKVIGKTMFKVESATVSAAQRIQIRKVLQKVGLIAKQGEELAYVPQFLVSAQELANRAGGEAPRPARPVTTTLEEIRLTAGNEQLLALYNQRDELSAAIHTWTDLAERIDKRMPAWNTLKRLLAQADGVSGAEVLVAQVTHLEQQRQLLEEPDPVTPLVASLTQLLRDELNRLHTDYQTRHKNGMARLDADTNWKQLEPEQRNSLLVAQKLTLTDAPKVQVANTDEVLATVDRLSLSSFADRVAAIDSRFDAVLVAAAELMEPKAQFVKLPSRTIKTDEDIEAWLLDAKQTIAQALKNGPVILH</sequence>
<evidence type="ECO:0000313" key="2">
    <source>
        <dbReference type="Proteomes" id="UP000003299"/>
    </source>
</evidence>
<evidence type="ECO:0000313" key="1">
    <source>
        <dbReference type="EMBL" id="EGD07603.1"/>
    </source>
</evidence>
<dbReference type="eggNOG" id="COG1330">
    <property type="taxonomic scope" value="Bacteria"/>
</dbReference>
<name>F0BIT7_9XANT</name>